<organism evidence="1 2">
    <name type="scientific">Candidatus Gottesmanbacteria bacterium GW2011_GWA1_34_13</name>
    <dbReference type="NCBI Taxonomy" id="1618434"/>
    <lineage>
        <taxon>Bacteria</taxon>
        <taxon>Candidatus Gottesmaniibacteriota</taxon>
    </lineage>
</organism>
<proteinExistence type="predicted"/>
<protein>
    <submittedName>
        <fullName evidence="1">Uncharacterized protein</fullName>
    </submittedName>
</protein>
<sequence>MTNLVKRVKKTNAKNSFSDLEEAFANREYFSRANFAYALNA</sequence>
<name>A0A0G0D604_9BACT</name>
<comment type="caution">
    <text evidence="1">The sequence shown here is derived from an EMBL/GenBank/DDBJ whole genome shotgun (WGS) entry which is preliminary data.</text>
</comment>
<evidence type="ECO:0000313" key="1">
    <source>
        <dbReference type="EMBL" id="KKP58690.1"/>
    </source>
</evidence>
<accession>A0A0G0D604</accession>
<dbReference type="Proteomes" id="UP000034176">
    <property type="component" value="Unassembled WGS sequence"/>
</dbReference>
<reference evidence="1 2" key="1">
    <citation type="journal article" date="2015" name="Nature">
        <title>rRNA introns, odd ribosomes, and small enigmatic genomes across a large radiation of phyla.</title>
        <authorList>
            <person name="Brown C.T."/>
            <person name="Hug L.A."/>
            <person name="Thomas B.C."/>
            <person name="Sharon I."/>
            <person name="Castelle C.J."/>
            <person name="Singh A."/>
            <person name="Wilkins M.J."/>
            <person name="Williams K.H."/>
            <person name="Banfield J.F."/>
        </authorList>
    </citation>
    <scope>NUCLEOTIDE SEQUENCE [LARGE SCALE GENOMIC DNA]</scope>
</reference>
<evidence type="ECO:0000313" key="2">
    <source>
        <dbReference type="Proteomes" id="UP000034176"/>
    </source>
</evidence>
<dbReference type="EMBL" id="LBPN01000017">
    <property type="protein sequence ID" value="KKP58690.1"/>
    <property type="molecule type" value="Genomic_DNA"/>
</dbReference>
<dbReference type="AlphaFoldDB" id="A0A0G0D604"/>
<gene>
    <name evidence="1" type="ORF">UR52_C0017G0006</name>
</gene>